<keyword evidence="2" id="KW-0862">Zinc</keyword>
<dbReference type="Pfam" id="PF00172">
    <property type="entry name" value="Zn_clus"/>
    <property type="match status" value="1"/>
</dbReference>
<gene>
    <name evidence="8" type="ORF">COCHEDRAFT_1152500</name>
</gene>
<evidence type="ECO:0000256" key="4">
    <source>
        <dbReference type="ARBA" id="ARBA00023125"/>
    </source>
</evidence>
<keyword evidence="6" id="KW-0539">Nucleus</keyword>
<dbReference type="InterPro" id="IPR021858">
    <property type="entry name" value="Fun_TF"/>
</dbReference>
<dbReference type="GO" id="GO:0000981">
    <property type="term" value="F:DNA-binding transcription factor activity, RNA polymerase II-specific"/>
    <property type="evidence" value="ECO:0007669"/>
    <property type="project" value="InterPro"/>
</dbReference>
<dbReference type="PANTHER" id="PTHR36206">
    <property type="entry name" value="ASPERCRYPTIN BIOSYNTHESIS CLUSTER-SPECIFIC TRANSCRIPTION REGULATOR ATNN-RELATED"/>
    <property type="match status" value="1"/>
</dbReference>
<evidence type="ECO:0000313" key="9">
    <source>
        <dbReference type="Proteomes" id="UP000016936"/>
    </source>
</evidence>
<dbReference type="Pfam" id="PF11951">
    <property type="entry name" value="Fungal_trans_2"/>
    <property type="match status" value="1"/>
</dbReference>
<dbReference type="InterPro" id="IPR052360">
    <property type="entry name" value="Transcr_Regulatory_Proteins"/>
</dbReference>
<dbReference type="InterPro" id="IPR036864">
    <property type="entry name" value="Zn2-C6_fun-type_DNA-bd_sf"/>
</dbReference>
<evidence type="ECO:0000256" key="6">
    <source>
        <dbReference type="ARBA" id="ARBA00023242"/>
    </source>
</evidence>
<dbReference type="HOGENOM" id="CLU_011409_11_2_1"/>
<accession>M2V3N7</accession>
<dbReference type="OMA" id="RIQHKLW"/>
<dbReference type="GO" id="GO:0008270">
    <property type="term" value="F:zinc ion binding"/>
    <property type="evidence" value="ECO:0007669"/>
    <property type="project" value="InterPro"/>
</dbReference>
<evidence type="ECO:0000256" key="5">
    <source>
        <dbReference type="ARBA" id="ARBA00023163"/>
    </source>
</evidence>
<evidence type="ECO:0000256" key="2">
    <source>
        <dbReference type="ARBA" id="ARBA00022833"/>
    </source>
</evidence>
<organism evidence="8 9">
    <name type="scientific">Cochliobolus heterostrophus (strain C5 / ATCC 48332 / race O)</name>
    <name type="common">Southern corn leaf blight fungus</name>
    <name type="synonym">Bipolaris maydis</name>
    <dbReference type="NCBI Taxonomy" id="701091"/>
    <lineage>
        <taxon>Eukaryota</taxon>
        <taxon>Fungi</taxon>
        <taxon>Dikarya</taxon>
        <taxon>Ascomycota</taxon>
        <taxon>Pezizomycotina</taxon>
        <taxon>Dothideomycetes</taxon>
        <taxon>Pleosporomycetidae</taxon>
        <taxon>Pleosporales</taxon>
        <taxon>Pleosporineae</taxon>
        <taxon>Pleosporaceae</taxon>
        <taxon>Bipolaris</taxon>
    </lineage>
</organism>
<dbReference type="EMBL" id="KB445571">
    <property type="protein sequence ID" value="EMD94622.1"/>
    <property type="molecule type" value="Genomic_DNA"/>
</dbReference>
<keyword evidence="5" id="KW-0804">Transcription</keyword>
<evidence type="ECO:0000256" key="3">
    <source>
        <dbReference type="ARBA" id="ARBA00023015"/>
    </source>
</evidence>
<dbReference type="AlphaFoldDB" id="M2V3N7"/>
<keyword evidence="1" id="KW-0479">Metal-binding</keyword>
<proteinExistence type="predicted"/>
<evidence type="ECO:0000256" key="1">
    <source>
        <dbReference type="ARBA" id="ARBA00022723"/>
    </source>
</evidence>
<protein>
    <recommendedName>
        <fullName evidence="7">Zn(2)-C6 fungal-type domain-containing protein</fullName>
    </recommendedName>
</protein>
<keyword evidence="4" id="KW-0238">DNA-binding</keyword>
<dbReference type="InterPro" id="IPR001138">
    <property type="entry name" value="Zn2Cys6_DnaBD"/>
</dbReference>
<evidence type="ECO:0000259" key="7">
    <source>
        <dbReference type="Pfam" id="PF00172"/>
    </source>
</evidence>
<keyword evidence="9" id="KW-1185">Reference proteome</keyword>
<dbReference type="CDD" id="cd00067">
    <property type="entry name" value="GAL4"/>
    <property type="match status" value="1"/>
</dbReference>
<feature type="domain" description="Zn(2)-C6 fungal-type" evidence="7">
    <location>
        <begin position="48"/>
        <end position="69"/>
    </location>
</feature>
<sequence>MHIQNPNHALYAATNDALMGLPVRTKAPRVRAFSPKVRTGCITWYVAKCDEEKPTCRRCRESQVKCDGYAPVPVSQKKPASQKQTAAKKRAIKQTQEMVQHVASQSQPRFIIQGNRLNFDIDGGVYDRMFFHHFRAITIVDFVHVINPRDFWSQRVLPMCYNDPAVRNTVVALGAAHYLYLQKLQSSNSGDTNASMSHFECVAIQYYNNAIAELVKLNNGDKSTWDTQLKTLTCCLLFICLENILGRSEEGIRHIQAGARLLKNSDFSIAPQNLQQLMQEIATVLLHFFVDVAYLEEEHNIPNMVPYALPTTEIGDGLEPFSSLQEAKDTIWDLDVKMAYVGSGKPDSDEAPDPECCMLDVAPFIEPFKRWKIKFNNLISSQIDSPNVPIDVQRETVNLMLRRCMWDIMLLPEGKNSDEELAKLNHELVDLVELLYSIEASSIGRPIFVLEGDTIPALYFSGLFSEDPVFVQRITTLLRESPRREGLWDSRQTADKLSAEFRSLAACPSKNCSLKACPFYKRYIIYFTLTSSR</sequence>
<dbReference type="Proteomes" id="UP000016936">
    <property type="component" value="Unassembled WGS sequence"/>
</dbReference>
<reference evidence="9" key="2">
    <citation type="journal article" date="2013" name="PLoS Genet.">
        <title>Comparative genome structure, secondary metabolite, and effector coding capacity across Cochliobolus pathogens.</title>
        <authorList>
            <person name="Condon B.J."/>
            <person name="Leng Y."/>
            <person name="Wu D."/>
            <person name="Bushley K.E."/>
            <person name="Ohm R.A."/>
            <person name="Otillar R."/>
            <person name="Martin J."/>
            <person name="Schackwitz W."/>
            <person name="Grimwood J."/>
            <person name="MohdZainudin N."/>
            <person name="Xue C."/>
            <person name="Wang R."/>
            <person name="Manning V.A."/>
            <person name="Dhillon B."/>
            <person name="Tu Z.J."/>
            <person name="Steffenson B.J."/>
            <person name="Salamov A."/>
            <person name="Sun H."/>
            <person name="Lowry S."/>
            <person name="LaButti K."/>
            <person name="Han J."/>
            <person name="Copeland A."/>
            <person name="Lindquist E."/>
            <person name="Barry K."/>
            <person name="Schmutz J."/>
            <person name="Baker S.E."/>
            <person name="Ciuffetti L.M."/>
            <person name="Grigoriev I.V."/>
            <person name="Zhong S."/>
            <person name="Turgeon B.G."/>
        </authorList>
    </citation>
    <scope>NUCLEOTIDE SEQUENCE [LARGE SCALE GENOMIC DNA]</scope>
    <source>
        <strain evidence="9">C5 / ATCC 48332 / race O</strain>
    </source>
</reference>
<evidence type="ECO:0000313" key="8">
    <source>
        <dbReference type="EMBL" id="EMD94622.1"/>
    </source>
</evidence>
<dbReference type="OrthoDB" id="3172332at2759"/>
<dbReference type="PANTHER" id="PTHR36206:SF12">
    <property type="entry name" value="ASPERCRYPTIN BIOSYNTHESIS CLUSTER-SPECIFIC TRANSCRIPTION REGULATOR ATNN-RELATED"/>
    <property type="match status" value="1"/>
</dbReference>
<name>M2V3N7_COCH5</name>
<keyword evidence="3" id="KW-0805">Transcription regulation</keyword>
<dbReference type="eggNOG" id="ENOG502SP7W">
    <property type="taxonomic scope" value="Eukaryota"/>
</dbReference>
<dbReference type="GO" id="GO:0003677">
    <property type="term" value="F:DNA binding"/>
    <property type="evidence" value="ECO:0007669"/>
    <property type="project" value="UniProtKB-KW"/>
</dbReference>
<reference evidence="8 9" key="1">
    <citation type="journal article" date="2012" name="PLoS Pathog.">
        <title>Diverse lifestyles and strategies of plant pathogenesis encoded in the genomes of eighteen Dothideomycetes fungi.</title>
        <authorList>
            <person name="Ohm R.A."/>
            <person name="Feau N."/>
            <person name="Henrissat B."/>
            <person name="Schoch C.L."/>
            <person name="Horwitz B.A."/>
            <person name="Barry K.W."/>
            <person name="Condon B.J."/>
            <person name="Copeland A.C."/>
            <person name="Dhillon B."/>
            <person name="Glaser F."/>
            <person name="Hesse C.N."/>
            <person name="Kosti I."/>
            <person name="LaButti K."/>
            <person name="Lindquist E.A."/>
            <person name="Lucas S."/>
            <person name="Salamov A.A."/>
            <person name="Bradshaw R.E."/>
            <person name="Ciuffetti L."/>
            <person name="Hamelin R.C."/>
            <person name="Kema G.H.J."/>
            <person name="Lawrence C."/>
            <person name="Scott J.A."/>
            <person name="Spatafora J.W."/>
            <person name="Turgeon B.G."/>
            <person name="de Wit P.J.G.M."/>
            <person name="Zhong S."/>
            <person name="Goodwin S.B."/>
            <person name="Grigoriev I.V."/>
        </authorList>
    </citation>
    <scope>NUCLEOTIDE SEQUENCE [LARGE SCALE GENOMIC DNA]</scope>
    <source>
        <strain evidence="9">C5 / ATCC 48332 / race O</strain>
    </source>
</reference>
<dbReference type="Gene3D" id="4.10.240.10">
    <property type="entry name" value="Zn(2)-C6 fungal-type DNA-binding domain"/>
    <property type="match status" value="1"/>
</dbReference>